<dbReference type="PANTHER" id="PTHR14614">
    <property type="entry name" value="HEPATOCELLULAR CARCINOMA-ASSOCIATED ANTIGEN"/>
    <property type="match status" value="1"/>
</dbReference>
<dbReference type="GO" id="GO:0005737">
    <property type="term" value="C:cytoplasm"/>
    <property type="evidence" value="ECO:0007669"/>
    <property type="project" value="UniProtKB-SubCell"/>
</dbReference>
<accession>A0A4T0M0V0</accession>
<dbReference type="EMBL" id="SPRO01000018">
    <property type="protein sequence ID" value="TIC30521.1"/>
    <property type="molecule type" value="Genomic_DNA"/>
</dbReference>
<evidence type="ECO:0000256" key="1">
    <source>
        <dbReference type="ARBA" id="ARBA00004123"/>
    </source>
</evidence>
<reference evidence="13 14" key="1">
    <citation type="submission" date="2019-03" db="EMBL/GenBank/DDBJ databases">
        <title>Sequencing 25 genomes of Wallemia mellicola.</title>
        <authorList>
            <person name="Gostincar C."/>
        </authorList>
    </citation>
    <scope>NUCLEOTIDE SEQUENCE [LARGE SCALE GENOMIC DNA]</scope>
    <source>
        <strain evidence="10 14">EXF-1262</strain>
        <strain evidence="12 15">EXF-1274</strain>
        <strain evidence="11 13">EXF-8738</strain>
    </source>
</reference>
<evidence type="ECO:0000256" key="9">
    <source>
        <dbReference type="ARBA" id="ARBA00038126"/>
    </source>
</evidence>
<dbReference type="GO" id="GO:0018064">
    <property type="term" value="F:protein-L-histidine N-tele-methyltransferase activity"/>
    <property type="evidence" value="ECO:0007669"/>
    <property type="project" value="UniProtKB-EC"/>
</dbReference>
<name>A0A4T0M0V0_9BASI</name>
<evidence type="ECO:0000313" key="12">
    <source>
        <dbReference type="EMBL" id="TIC65269.1"/>
    </source>
</evidence>
<comment type="caution">
    <text evidence="12">The sequence shown here is derived from an EMBL/GenBank/DDBJ whole genome shotgun (WGS) entry which is preliminary data.</text>
</comment>
<evidence type="ECO:0000256" key="3">
    <source>
        <dbReference type="ARBA" id="ARBA00012533"/>
    </source>
</evidence>
<evidence type="ECO:0000256" key="6">
    <source>
        <dbReference type="ARBA" id="ARBA00022679"/>
    </source>
</evidence>
<evidence type="ECO:0000256" key="5">
    <source>
        <dbReference type="ARBA" id="ARBA00022603"/>
    </source>
</evidence>
<evidence type="ECO:0000313" key="13">
    <source>
        <dbReference type="Proteomes" id="UP000305647"/>
    </source>
</evidence>
<dbReference type="EMBL" id="SPRH01000020">
    <property type="protein sequence ID" value="TIC00842.1"/>
    <property type="molecule type" value="Genomic_DNA"/>
</dbReference>
<dbReference type="AlphaFoldDB" id="A0A4T0M0V0"/>
<dbReference type="EMBL" id="SPRW01000022">
    <property type="protein sequence ID" value="TIC65269.1"/>
    <property type="molecule type" value="Genomic_DNA"/>
</dbReference>
<comment type="similarity">
    <text evidence="9">Belongs to the methyltransferase superfamily. METTL18 family.</text>
</comment>
<evidence type="ECO:0000256" key="8">
    <source>
        <dbReference type="ARBA" id="ARBA00023242"/>
    </source>
</evidence>
<keyword evidence="5" id="KW-0489">Methyltransferase</keyword>
<dbReference type="InterPro" id="IPR019410">
    <property type="entry name" value="Methyltransf_16"/>
</dbReference>
<evidence type="ECO:0000313" key="10">
    <source>
        <dbReference type="EMBL" id="TIC00842.1"/>
    </source>
</evidence>
<evidence type="ECO:0000256" key="7">
    <source>
        <dbReference type="ARBA" id="ARBA00022691"/>
    </source>
</evidence>
<dbReference type="InterPro" id="IPR029063">
    <property type="entry name" value="SAM-dependent_MTases_sf"/>
</dbReference>
<evidence type="ECO:0000313" key="15">
    <source>
        <dbReference type="Proteomes" id="UP000309601"/>
    </source>
</evidence>
<dbReference type="Gene3D" id="3.40.50.150">
    <property type="entry name" value="Vaccinia Virus protein VP39"/>
    <property type="match status" value="1"/>
</dbReference>
<keyword evidence="4" id="KW-0963">Cytoplasm</keyword>
<dbReference type="Proteomes" id="UP000309601">
    <property type="component" value="Unassembled WGS sequence"/>
</dbReference>
<gene>
    <name evidence="12" type="ORF">E3Q02_02278</name>
    <name evidence="11" type="ORF">E3Q10_02089</name>
    <name evidence="10" type="ORF">E3Q17_02052</name>
</gene>
<proteinExistence type="inferred from homology"/>
<dbReference type="Proteomes" id="UP000307169">
    <property type="component" value="Unassembled WGS sequence"/>
</dbReference>
<dbReference type="GO" id="GO:0005634">
    <property type="term" value="C:nucleus"/>
    <property type="evidence" value="ECO:0007669"/>
    <property type="project" value="UniProtKB-SubCell"/>
</dbReference>
<dbReference type="SUPFAM" id="SSF53335">
    <property type="entry name" value="S-adenosyl-L-methionine-dependent methyltransferases"/>
    <property type="match status" value="1"/>
</dbReference>
<dbReference type="Proteomes" id="UP000305647">
    <property type="component" value="Unassembled WGS sequence"/>
</dbReference>
<protein>
    <recommendedName>
        <fullName evidence="3">protein-histidine N-methyltransferase</fullName>
        <ecNumber evidence="3">2.1.1.85</ecNumber>
    </recommendedName>
</protein>
<evidence type="ECO:0000313" key="14">
    <source>
        <dbReference type="Proteomes" id="UP000307169"/>
    </source>
</evidence>
<dbReference type="OMA" id="NLLLTWH"/>
<dbReference type="GO" id="GO:0032259">
    <property type="term" value="P:methylation"/>
    <property type="evidence" value="ECO:0007669"/>
    <property type="project" value="UniProtKB-KW"/>
</dbReference>
<keyword evidence="7" id="KW-0949">S-adenosyl-L-methionine</keyword>
<dbReference type="PANTHER" id="PTHR14614:SF39">
    <property type="entry name" value="HISTIDINE PROTEIN METHYLTRANSFERASE 1 HOMOLOG"/>
    <property type="match status" value="1"/>
</dbReference>
<evidence type="ECO:0000256" key="2">
    <source>
        <dbReference type="ARBA" id="ARBA00004496"/>
    </source>
</evidence>
<keyword evidence="6" id="KW-0808">Transferase</keyword>
<comment type="subcellular location">
    <subcellularLocation>
        <location evidence="2">Cytoplasm</location>
    </subcellularLocation>
    <subcellularLocation>
        <location evidence="1">Nucleus</location>
    </subcellularLocation>
</comment>
<organism evidence="12 15">
    <name type="scientific">Wallemia mellicola</name>
    <dbReference type="NCBI Taxonomy" id="1708541"/>
    <lineage>
        <taxon>Eukaryota</taxon>
        <taxon>Fungi</taxon>
        <taxon>Dikarya</taxon>
        <taxon>Basidiomycota</taxon>
        <taxon>Wallemiomycotina</taxon>
        <taxon>Wallemiomycetes</taxon>
        <taxon>Wallemiales</taxon>
        <taxon>Wallemiaceae</taxon>
        <taxon>Wallemia</taxon>
    </lineage>
</organism>
<sequence>MTFSFGFQLDDDNQGVTTNTTTIDTNVDESLHPWTDIKVEDLISQLPPLLSYSSVDIPHSSITPIARRDLFDARFQLIDADEDQAIISGDSDLIPGKYEGGLKTWECSVDLVQHLHQCQYDFREKKLLEIGCGTSLPSLYAYRSMLEQSGPKNAVIHFQDYNLQTIQLVTFPNIFLTWYITQFNKGPEGEIEINETIIEQFKQHLRDVNIELRFSYGAWKAINEHYDYIFTSETVYRTASIPTLVELIESSTHKDTITLIASKSVYFGVGGGVREFSDYVTSKGHSVDPAWSSKGSGVVRHILSFKL</sequence>
<evidence type="ECO:0000256" key="4">
    <source>
        <dbReference type="ARBA" id="ARBA00022490"/>
    </source>
</evidence>
<evidence type="ECO:0000313" key="11">
    <source>
        <dbReference type="EMBL" id="TIC30521.1"/>
    </source>
</evidence>
<dbReference type="EC" id="2.1.1.85" evidence="3"/>
<keyword evidence="8" id="KW-0539">Nucleus</keyword>